<evidence type="ECO:0000256" key="13">
    <source>
        <dbReference type="ARBA" id="ARBA00023136"/>
    </source>
</evidence>
<dbReference type="Pfam" id="PF00067">
    <property type="entry name" value="p450"/>
    <property type="match status" value="1"/>
</dbReference>
<dbReference type="PANTHER" id="PTHR24292">
    <property type="entry name" value="CYTOCHROME P450"/>
    <property type="match status" value="1"/>
</dbReference>
<dbReference type="PRINTS" id="PR00385">
    <property type="entry name" value="P450"/>
</dbReference>
<organism evidence="16">
    <name type="scientific">Fopius arisanus</name>
    <dbReference type="NCBI Taxonomy" id="64838"/>
    <lineage>
        <taxon>Eukaryota</taxon>
        <taxon>Metazoa</taxon>
        <taxon>Ecdysozoa</taxon>
        <taxon>Arthropoda</taxon>
        <taxon>Hexapoda</taxon>
        <taxon>Insecta</taxon>
        <taxon>Pterygota</taxon>
        <taxon>Neoptera</taxon>
        <taxon>Endopterygota</taxon>
        <taxon>Hymenoptera</taxon>
        <taxon>Apocrita</taxon>
        <taxon>Ichneumonoidea</taxon>
        <taxon>Braconidae</taxon>
        <taxon>Opiinae</taxon>
        <taxon>Fopius</taxon>
    </lineage>
</organism>
<evidence type="ECO:0000256" key="7">
    <source>
        <dbReference type="ARBA" id="ARBA00022723"/>
    </source>
</evidence>
<dbReference type="GO" id="GO:0005506">
    <property type="term" value="F:iron ion binding"/>
    <property type="evidence" value="ECO:0007669"/>
    <property type="project" value="InterPro"/>
</dbReference>
<evidence type="ECO:0000256" key="5">
    <source>
        <dbReference type="ARBA" id="ARBA00010617"/>
    </source>
</evidence>
<accession>A0A0C9RZB4</accession>
<comment type="similarity">
    <text evidence="5 15">Belongs to the cytochrome P450 family.</text>
</comment>
<sequence length="499" mass="57257">METSIYIMSVLILSILVIYKYLTRNNGYWKSQGISEGEGALLGFGHALDQVLSIKNTAMLIESFHKAHPHDSMIGIYIGPTPVLILRDPELIKFVLTTGFSNFSENLTLNEELDPLMSHDPFFQNGKKWKNSRGIFLTAFSSKKLRDMIPAINATCQKMVKYLKGQSTKSIEIEVKDLFSKYTLGVAASVIFSIEDDTFDDKIERHSLRKMMDAIFSTKRGLSFKKNLMLLFPASSRFFTNRYLPEWVNTFFMQMVDDIKSMRTDEKMVRTDILEHISDYLRNKSLSEDELAGHAFGFLLEMYETSSLTLSHMCYFVAKYPRIQEKMRNEVDDVIGKHGTISYEAINDMTYVEQVLRETLRFFPPIGSMMRICCKPVNLKGPDGLSCNLKLGDQLRISVSGLHMDPLHWQNPEAFIPERFGNDNEDQRKKFVYLPFGEGPRSCPGIRMTGLQIKTVMAAVLRDFFIEKSDRMEEPIKVDSKHFVTAIDGGVWVQLKSRY</sequence>
<evidence type="ECO:0000256" key="14">
    <source>
        <dbReference type="PIRSR" id="PIRSR602401-1"/>
    </source>
</evidence>
<dbReference type="InterPro" id="IPR017972">
    <property type="entry name" value="Cyt_P450_CS"/>
</dbReference>
<evidence type="ECO:0000256" key="2">
    <source>
        <dbReference type="ARBA" id="ARBA00003690"/>
    </source>
</evidence>
<dbReference type="FunFam" id="1.10.630.10:FF:000182">
    <property type="entry name" value="Cytochrome P450 3A4"/>
    <property type="match status" value="1"/>
</dbReference>
<evidence type="ECO:0000256" key="10">
    <source>
        <dbReference type="ARBA" id="ARBA00023002"/>
    </source>
</evidence>
<dbReference type="CDD" id="cd11056">
    <property type="entry name" value="CYP6-like"/>
    <property type="match status" value="1"/>
</dbReference>
<dbReference type="OrthoDB" id="2789670at2759"/>
<dbReference type="PANTHER" id="PTHR24292:SF84">
    <property type="entry name" value="CYTOCHROME P450 28A5-RELATED"/>
    <property type="match status" value="1"/>
</dbReference>
<evidence type="ECO:0000256" key="9">
    <source>
        <dbReference type="ARBA" id="ARBA00022848"/>
    </source>
</evidence>
<keyword evidence="10 15" id="KW-0560">Oxidoreductase</keyword>
<evidence type="ECO:0000313" key="17">
    <source>
        <dbReference type="Proteomes" id="UP000694866"/>
    </source>
</evidence>
<keyword evidence="13" id="KW-0472">Membrane</keyword>
<dbReference type="GO" id="GO:0020037">
    <property type="term" value="F:heme binding"/>
    <property type="evidence" value="ECO:0007669"/>
    <property type="project" value="InterPro"/>
</dbReference>
<dbReference type="AlphaFoldDB" id="A0A0C9RZB4"/>
<dbReference type="SUPFAM" id="SSF48264">
    <property type="entry name" value="Cytochrome P450"/>
    <property type="match status" value="1"/>
</dbReference>
<dbReference type="PROSITE" id="PS00086">
    <property type="entry name" value="CYTOCHROME_P450"/>
    <property type="match status" value="1"/>
</dbReference>
<keyword evidence="7 14" id="KW-0479">Metal-binding</keyword>
<keyword evidence="9" id="KW-0492">Microsome</keyword>
<keyword evidence="11 14" id="KW-0408">Iron</keyword>
<keyword evidence="6 14" id="KW-0349">Heme</keyword>
<dbReference type="Proteomes" id="UP000694866">
    <property type="component" value="Unplaced"/>
</dbReference>
<keyword evidence="17" id="KW-1185">Reference proteome</keyword>
<keyword evidence="8" id="KW-0256">Endoplasmic reticulum</keyword>
<dbReference type="GeneID" id="105263237"/>
<dbReference type="GO" id="GO:0005789">
    <property type="term" value="C:endoplasmic reticulum membrane"/>
    <property type="evidence" value="ECO:0007669"/>
    <property type="project" value="UniProtKB-SubCell"/>
</dbReference>
<dbReference type="InterPro" id="IPR050476">
    <property type="entry name" value="Insect_CytP450_Detox"/>
</dbReference>
<evidence type="ECO:0000256" key="8">
    <source>
        <dbReference type="ARBA" id="ARBA00022824"/>
    </source>
</evidence>
<comment type="cofactor">
    <cofactor evidence="1 14">
        <name>heme</name>
        <dbReference type="ChEBI" id="CHEBI:30413"/>
    </cofactor>
</comment>
<evidence type="ECO:0000256" key="4">
    <source>
        <dbReference type="ARBA" id="ARBA00004406"/>
    </source>
</evidence>
<evidence type="ECO:0000256" key="11">
    <source>
        <dbReference type="ARBA" id="ARBA00023004"/>
    </source>
</evidence>
<keyword evidence="12 15" id="KW-0503">Monooxygenase</keyword>
<name>A0A0C9RZB4_9HYME</name>
<dbReference type="KEGG" id="fas:105263237"/>
<comment type="subcellular location">
    <subcellularLocation>
        <location evidence="4">Endoplasmic reticulum membrane</location>
        <topology evidence="4">Peripheral membrane protein</topology>
    </subcellularLocation>
    <subcellularLocation>
        <location evidence="3">Microsome membrane</location>
        <topology evidence="3">Peripheral membrane protein</topology>
    </subcellularLocation>
</comment>
<comment type="function">
    <text evidence="2">May be involved in the metabolism of insect hormones and in the breakdown of synthetic insecticides.</text>
</comment>
<evidence type="ECO:0000256" key="1">
    <source>
        <dbReference type="ARBA" id="ARBA00001971"/>
    </source>
</evidence>
<dbReference type="GO" id="GO:0004497">
    <property type="term" value="F:monooxygenase activity"/>
    <property type="evidence" value="ECO:0007669"/>
    <property type="project" value="UniProtKB-KW"/>
</dbReference>
<reference evidence="18" key="2">
    <citation type="submission" date="2025-04" db="UniProtKB">
        <authorList>
            <consortium name="RefSeq"/>
        </authorList>
    </citation>
    <scope>IDENTIFICATION</scope>
    <source>
        <strain evidence="18">USDA-PBARC FA_bdor</strain>
        <tissue evidence="18">Whole organism</tissue>
    </source>
</reference>
<dbReference type="InterPro" id="IPR001128">
    <property type="entry name" value="Cyt_P450"/>
</dbReference>
<evidence type="ECO:0000313" key="18">
    <source>
        <dbReference type="RefSeq" id="XP_011297611.1"/>
    </source>
</evidence>
<dbReference type="EMBL" id="GBYB01013456">
    <property type="protein sequence ID" value="JAG83223.1"/>
    <property type="molecule type" value="Transcribed_RNA"/>
</dbReference>
<protein>
    <submittedName>
        <fullName evidence="16">Cyp28d1_0 protein</fullName>
    </submittedName>
    <submittedName>
        <fullName evidence="18">Probable cytochrome P450 28d1</fullName>
    </submittedName>
</protein>
<dbReference type="GO" id="GO:0016705">
    <property type="term" value="F:oxidoreductase activity, acting on paired donors, with incorporation or reduction of molecular oxygen"/>
    <property type="evidence" value="ECO:0007669"/>
    <property type="project" value="InterPro"/>
</dbReference>
<evidence type="ECO:0000313" key="16">
    <source>
        <dbReference type="EMBL" id="JAG83223.1"/>
    </source>
</evidence>
<dbReference type="PRINTS" id="PR00463">
    <property type="entry name" value="EP450I"/>
</dbReference>
<gene>
    <name evidence="16" type="primary">Cyp28d1_0</name>
    <name evidence="18" type="synonym">LOC105263237</name>
    <name evidence="16" type="ORF">g.3730</name>
</gene>
<evidence type="ECO:0000256" key="12">
    <source>
        <dbReference type="ARBA" id="ARBA00023033"/>
    </source>
</evidence>
<proteinExistence type="inferred from homology"/>
<evidence type="ECO:0000256" key="15">
    <source>
        <dbReference type="RuleBase" id="RU000461"/>
    </source>
</evidence>
<dbReference type="RefSeq" id="XP_011297611.1">
    <property type="nucleotide sequence ID" value="XM_011299309.1"/>
</dbReference>
<dbReference type="InterPro" id="IPR036396">
    <property type="entry name" value="Cyt_P450_sf"/>
</dbReference>
<evidence type="ECO:0000256" key="6">
    <source>
        <dbReference type="ARBA" id="ARBA00022617"/>
    </source>
</evidence>
<reference evidence="16" key="1">
    <citation type="submission" date="2015-01" db="EMBL/GenBank/DDBJ databases">
        <title>Transcriptome Assembly of Fopius arisanus.</title>
        <authorList>
            <person name="Geib S."/>
        </authorList>
    </citation>
    <scope>NUCLEOTIDE SEQUENCE</scope>
</reference>
<dbReference type="InterPro" id="IPR002401">
    <property type="entry name" value="Cyt_P450_E_grp-I"/>
</dbReference>
<feature type="binding site" description="axial binding residue" evidence="14">
    <location>
        <position position="443"/>
    </location>
    <ligand>
        <name>heme</name>
        <dbReference type="ChEBI" id="CHEBI:30413"/>
    </ligand>
    <ligandPart>
        <name>Fe</name>
        <dbReference type="ChEBI" id="CHEBI:18248"/>
    </ligandPart>
</feature>
<accession>A0A9R1TSN1</accession>
<evidence type="ECO:0000256" key="3">
    <source>
        <dbReference type="ARBA" id="ARBA00004174"/>
    </source>
</evidence>
<dbReference type="Gene3D" id="1.10.630.10">
    <property type="entry name" value="Cytochrome P450"/>
    <property type="match status" value="1"/>
</dbReference>